<name>A0ABR5CRD3_9HYPH</name>
<gene>
    <name evidence="1" type="ORF">RS75_13085</name>
</gene>
<dbReference type="EMBL" id="JWJH01000011">
    <property type="protein sequence ID" value="KJF67407.1"/>
    <property type="molecule type" value="Genomic_DNA"/>
</dbReference>
<proteinExistence type="predicted"/>
<dbReference type="Proteomes" id="UP000052068">
    <property type="component" value="Unassembled WGS sequence"/>
</dbReference>
<evidence type="ECO:0000313" key="2">
    <source>
        <dbReference type="Proteomes" id="UP000052068"/>
    </source>
</evidence>
<dbReference type="InterPro" id="IPR011231">
    <property type="entry name" value="Phage_VT1-Sakai_H0018"/>
</dbReference>
<evidence type="ECO:0000313" key="1">
    <source>
        <dbReference type="EMBL" id="KJF67407.1"/>
    </source>
</evidence>
<keyword evidence="2" id="KW-1185">Reference proteome</keyword>
<reference evidence="1 2" key="1">
    <citation type="submission" date="2015-03" db="EMBL/GenBank/DDBJ databases">
        <title>Draft Genome Sequences of Agrobacterium nepotum Strain 39/7T (= CFBP 7436T = LMG 26435T) and Agrobacterium sp. Strain KFB 330 (= CFBP 8308 = LMG 28674).</title>
        <authorList>
            <person name="Kuzmanovic N."/>
            <person name="Pulawska J."/>
            <person name="Obradovic A."/>
        </authorList>
    </citation>
    <scope>NUCLEOTIDE SEQUENCE [LARGE SCALE GENOMIC DNA]</scope>
    <source>
        <strain evidence="1 2">39/7</strain>
    </source>
</reference>
<organism evidence="1 2">
    <name type="scientific">Rhizobium nepotum 39/7</name>
    <dbReference type="NCBI Taxonomy" id="1368418"/>
    <lineage>
        <taxon>Bacteria</taxon>
        <taxon>Pseudomonadati</taxon>
        <taxon>Pseudomonadota</taxon>
        <taxon>Alphaproteobacteria</taxon>
        <taxon>Hyphomicrobiales</taxon>
        <taxon>Rhizobiaceae</taxon>
        <taxon>Rhizobium/Agrobacterium group</taxon>
        <taxon>Rhizobium</taxon>
    </lineage>
</organism>
<accession>A0ABR5CRD3</accession>
<comment type="caution">
    <text evidence="1">The sequence shown here is derived from an EMBL/GenBank/DDBJ whole genome shotgun (WGS) entry which is preliminary data.</text>
</comment>
<evidence type="ECO:0008006" key="3">
    <source>
        <dbReference type="Google" id="ProtNLM"/>
    </source>
</evidence>
<sequence>MQFFQDVLSLTATATTTFDAFDLVDFNDAKITTDDQPVKGVAKNPATEIGMDVSVLAIGVARVRARGVITKGAKLISAAAGGVKVAPPDAVNVFSEALTAAADNEFVSILVR</sequence>
<dbReference type="Pfam" id="PF09956">
    <property type="entry name" value="Phage_cement_2"/>
    <property type="match status" value="1"/>
</dbReference>
<protein>
    <recommendedName>
        <fullName evidence="3">Head decoration protein</fullName>
    </recommendedName>
</protein>
<dbReference type="RefSeq" id="WP_045021073.1">
    <property type="nucleotide sequence ID" value="NZ_JWJH01000011.1"/>
</dbReference>